<evidence type="ECO:0000256" key="2">
    <source>
        <dbReference type="ARBA" id="ARBA00009843"/>
    </source>
</evidence>
<feature type="transmembrane region" description="Helical" evidence="9">
    <location>
        <begin position="163"/>
        <end position="184"/>
    </location>
</feature>
<keyword evidence="7 9" id="KW-0472">Membrane</keyword>
<protein>
    <recommendedName>
        <fullName evidence="10">Citrate transporter-like domain-containing protein</fullName>
    </recommendedName>
</protein>
<evidence type="ECO:0000256" key="5">
    <source>
        <dbReference type="ARBA" id="ARBA00022692"/>
    </source>
</evidence>
<comment type="caution">
    <text evidence="11">The sequence shown here is derived from an EMBL/GenBank/DDBJ whole genome shotgun (WGS) entry which is preliminary data.</text>
</comment>
<gene>
    <name evidence="11" type="ORF">SeLEV6574_g03531</name>
</gene>
<comment type="similarity">
    <text evidence="2">Belongs to the CitM (TC 2.A.11) transporter family.</text>
</comment>
<feature type="transmembrane region" description="Helical" evidence="9">
    <location>
        <begin position="480"/>
        <end position="501"/>
    </location>
</feature>
<reference evidence="11 12" key="1">
    <citation type="journal article" date="2019" name="Sci. Rep.">
        <title>Comparative genomics of chytrid fungi reveal insights into the obligate biotrophic and pathogenic lifestyle of Synchytrium endobioticum.</title>
        <authorList>
            <person name="van de Vossenberg B.T.L.H."/>
            <person name="Warris S."/>
            <person name="Nguyen H.D.T."/>
            <person name="van Gent-Pelzer M.P.E."/>
            <person name="Joly D.L."/>
            <person name="van de Geest H.C."/>
            <person name="Bonants P.J.M."/>
            <person name="Smith D.S."/>
            <person name="Levesque C.A."/>
            <person name="van der Lee T.A.J."/>
        </authorList>
    </citation>
    <scope>NUCLEOTIDE SEQUENCE [LARGE SCALE GENOMIC DNA]</scope>
    <source>
        <strain evidence="11 12">LEV6574</strain>
    </source>
</reference>
<evidence type="ECO:0000256" key="9">
    <source>
        <dbReference type="SAM" id="Phobius"/>
    </source>
</evidence>
<dbReference type="InterPro" id="IPR004680">
    <property type="entry name" value="Cit_transptr-like_dom"/>
</dbReference>
<keyword evidence="5 9" id="KW-0812">Transmembrane</keyword>
<dbReference type="Pfam" id="PF03600">
    <property type="entry name" value="CitMHS"/>
    <property type="match status" value="1"/>
</dbReference>
<feature type="region of interest" description="Disordered" evidence="8">
    <location>
        <begin position="404"/>
        <end position="427"/>
    </location>
</feature>
<keyword evidence="3" id="KW-0813">Transport</keyword>
<keyword evidence="6 9" id="KW-1133">Transmembrane helix</keyword>
<dbReference type="PRINTS" id="PR00758">
    <property type="entry name" value="ARSENICPUMP"/>
</dbReference>
<organism evidence="11 12">
    <name type="scientific">Synchytrium endobioticum</name>
    <dbReference type="NCBI Taxonomy" id="286115"/>
    <lineage>
        <taxon>Eukaryota</taxon>
        <taxon>Fungi</taxon>
        <taxon>Fungi incertae sedis</taxon>
        <taxon>Chytridiomycota</taxon>
        <taxon>Chytridiomycota incertae sedis</taxon>
        <taxon>Chytridiomycetes</taxon>
        <taxon>Synchytriales</taxon>
        <taxon>Synchytriaceae</taxon>
        <taxon>Synchytrium</taxon>
    </lineage>
</organism>
<feature type="transmembrane region" description="Helical" evidence="9">
    <location>
        <begin position="575"/>
        <end position="600"/>
    </location>
</feature>
<dbReference type="InterPro" id="IPR000802">
    <property type="entry name" value="Arsenical_pump_ArsB"/>
</dbReference>
<evidence type="ECO:0000256" key="3">
    <source>
        <dbReference type="ARBA" id="ARBA00022448"/>
    </source>
</evidence>
<proteinExistence type="inferred from homology"/>
<dbReference type="OrthoDB" id="442352at2759"/>
<feature type="transmembrane region" description="Helical" evidence="9">
    <location>
        <begin position="129"/>
        <end position="156"/>
    </location>
</feature>
<feature type="transmembrane region" description="Helical" evidence="9">
    <location>
        <begin position="50"/>
        <end position="71"/>
    </location>
</feature>
<dbReference type="GO" id="GO:0005886">
    <property type="term" value="C:plasma membrane"/>
    <property type="evidence" value="ECO:0007669"/>
    <property type="project" value="UniProtKB-SubCell"/>
</dbReference>
<comment type="subcellular location">
    <subcellularLocation>
        <location evidence="1">Cell membrane</location>
        <topology evidence="1">Multi-pass membrane protein</topology>
    </subcellularLocation>
</comment>
<sequence>MAEELLSIRSYASLASFLVTIFVCVRPLIINLPPFLCRFSGCTHVKVDLGSAPVLCILFQLATTVVGLDVVRAGFLGSAGIQPYGIIVLFFSLAYVSISIDLTGLFSYIAFQVTKRGGGDGMKMYNSLFILSVVLTVFTSNDVVVLTVTPILCYLGKASKIDVSAFTLSSFIVCNVASMMLYIGNPTNVVVAQASSINFLSFTAWMGLPTIVGILCAYVATRCVVSGLIPPKINPPPPDAELQYALKDRAGAVFGVTILLSCLVCLMVVPLFRDVGVWLLTAPFCLCLLVKDVITDLYRTPLETVVLGQHADEDVPLGNLQISERPRASIACSDLEVPNGVSVDRETHPIKELHGAGHWNDAQIAETATGGRRSDSVDHLCAEVDLGTSSTHVLPGSLPSISRTATAASTHPNHDHGKQPPNPPTRSVLVRLPVTSTALSRCPWKIAPFALGMFILVESLNSLSWTSVLSSALAHTCTTVPSAVFSIGFISAVSCSLLNNLPMTILGVRIIQHPNFLGGVGGDEVFKERVHEAALWGLVVGSNIGADLTFVASLAGLMWSELLKMKGMEMNQWRFAKLCVGVMILSLVGSLGTLVLEFVVMGRL</sequence>
<name>A0A507D3E3_9FUNG</name>
<feature type="transmembrane region" description="Helical" evidence="9">
    <location>
        <begin position="204"/>
        <end position="229"/>
    </location>
</feature>
<dbReference type="PANTHER" id="PTHR43302:SF5">
    <property type="entry name" value="TRANSPORTER ARSB-RELATED"/>
    <property type="match status" value="1"/>
</dbReference>
<dbReference type="AlphaFoldDB" id="A0A507D3E3"/>
<feature type="transmembrane region" description="Helical" evidence="9">
    <location>
        <begin position="250"/>
        <end position="269"/>
    </location>
</feature>
<dbReference type="Pfam" id="PF02040">
    <property type="entry name" value="ArsB"/>
    <property type="match status" value="1"/>
</dbReference>
<dbReference type="PANTHER" id="PTHR43302">
    <property type="entry name" value="TRANSPORTER ARSB-RELATED"/>
    <property type="match status" value="1"/>
</dbReference>
<dbReference type="GO" id="GO:0015105">
    <property type="term" value="F:arsenite transmembrane transporter activity"/>
    <property type="evidence" value="ECO:0007669"/>
    <property type="project" value="InterPro"/>
</dbReference>
<evidence type="ECO:0000313" key="12">
    <source>
        <dbReference type="Proteomes" id="UP000320475"/>
    </source>
</evidence>
<evidence type="ECO:0000256" key="4">
    <source>
        <dbReference type="ARBA" id="ARBA00022475"/>
    </source>
</evidence>
<keyword evidence="4" id="KW-1003">Cell membrane</keyword>
<feature type="domain" description="Citrate transporter-like" evidence="10">
    <location>
        <begin position="55"/>
        <end position="285"/>
    </location>
</feature>
<feature type="transmembrane region" description="Helical" evidence="9">
    <location>
        <begin position="83"/>
        <end position="109"/>
    </location>
</feature>
<evidence type="ECO:0000259" key="10">
    <source>
        <dbReference type="Pfam" id="PF03600"/>
    </source>
</evidence>
<dbReference type="Proteomes" id="UP000320475">
    <property type="component" value="Unassembled WGS sequence"/>
</dbReference>
<feature type="transmembrane region" description="Helical" evidence="9">
    <location>
        <begin position="12"/>
        <end position="30"/>
    </location>
</feature>
<feature type="transmembrane region" description="Helical" evidence="9">
    <location>
        <begin position="533"/>
        <end position="555"/>
    </location>
</feature>
<evidence type="ECO:0000256" key="6">
    <source>
        <dbReference type="ARBA" id="ARBA00022989"/>
    </source>
</evidence>
<evidence type="ECO:0000256" key="8">
    <source>
        <dbReference type="SAM" id="MobiDB-lite"/>
    </source>
</evidence>
<evidence type="ECO:0000313" key="11">
    <source>
        <dbReference type="EMBL" id="TPX45982.1"/>
    </source>
</evidence>
<evidence type="ECO:0000256" key="7">
    <source>
        <dbReference type="ARBA" id="ARBA00023136"/>
    </source>
</evidence>
<accession>A0A507D3E3</accession>
<dbReference type="EMBL" id="QEAM01000120">
    <property type="protein sequence ID" value="TPX45982.1"/>
    <property type="molecule type" value="Genomic_DNA"/>
</dbReference>
<evidence type="ECO:0000256" key="1">
    <source>
        <dbReference type="ARBA" id="ARBA00004651"/>
    </source>
</evidence>